<dbReference type="PROSITE" id="PS50893">
    <property type="entry name" value="ABC_TRANSPORTER_2"/>
    <property type="match status" value="1"/>
</dbReference>
<dbReference type="InterPro" id="IPR003439">
    <property type="entry name" value="ABC_transporter-like_ATP-bd"/>
</dbReference>
<gene>
    <name evidence="2" type="ORF">Pla100_33420</name>
</gene>
<dbReference type="InterPro" id="IPR015854">
    <property type="entry name" value="ABC_transpr_LolD-like"/>
</dbReference>
<dbReference type="RefSeq" id="WP_146578727.1">
    <property type="nucleotide sequence ID" value="NZ_SJPM01000006.1"/>
</dbReference>
<evidence type="ECO:0000313" key="2">
    <source>
        <dbReference type="EMBL" id="TWT95700.1"/>
    </source>
</evidence>
<reference evidence="2 3" key="1">
    <citation type="submission" date="2019-02" db="EMBL/GenBank/DDBJ databases">
        <title>Deep-cultivation of Planctomycetes and their phenomic and genomic characterization uncovers novel biology.</title>
        <authorList>
            <person name="Wiegand S."/>
            <person name="Jogler M."/>
            <person name="Boedeker C."/>
            <person name="Pinto D."/>
            <person name="Vollmers J."/>
            <person name="Rivas-Marin E."/>
            <person name="Kohn T."/>
            <person name="Peeters S.H."/>
            <person name="Heuer A."/>
            <person name="Rast P."/>
            <person name="Oberbeckmann S."/>
            <person name="Bunk B."/>
            <person name="Jeske O."/>
            <person name="Meyerdierks A."/>
            <person name="Storesund J.E."/>
            <person name="Kallscheuer N."/>
            <person name="Luecker S."/>
            <person name="Lage O.M."/>
            <person name="Pohl T."/>
            <person name="Merkel B.J."/>
            <person name="Hornburger P."/>
            <person name="Mueller R.-W."/>
            <person name="Bruemmer F."/>
            <person name="Labrenz M."/>
            <person name="Spormann A.M."/>
            <person name="Op Den Camp H."/>
            <person name="Overmann J."/>
            <person name="Amann R."/>
            <person name="Jetten M.S.M."/>
            <person name="Mascher T."/>
            <person name="Medema M.H."/>
            <person name="Devos D.P."/>
            <person name="Kaster A.-K."/>
            <person name="Ovreas L."/>
            <person name="Rohde M."/>
            <person name="Galperin M.Y."/>
            <person name="Jogler C."/>
        </authorList>
    </citation>
    <scope>NUCLEOTIDE SEQUENCE [LARGE SCALE GENOMIC DNA]</scope>
    <source>
        <strain evidence="2 3">Pla100</strain>
    </source>
</reference>
<dbReference type="OrthoDB" id="7277945at2"/>
<dbReference type="GO" id="GO:0005886">
    <property type="term" value="C:plasma membrane"/>
    <property type="evidence" value="ECO:0007669"/>
    <property type="project" value="TreeGrafter"/>
</dbReference>
<evidence type="ECO:0000313" key="3">
    <source>
        <dbReference type="Proteomes" id="UP000316213"/>
    </source>
</evidence>
<evidence type="ECO:0000259" key="1">
    <source>
        <dbReference type="PROSITE" id="PS50893"/>
    </source>
</evidence>
<dbReference type="AlphaFoldDB" id="A0A5C6A8I5"/>
<dbReference type="Proteomes" id="UP000316213">
    <property type="component" value="Unassembled WGS sequence"/>
</dbReference>
<keyword evidence="3" id="KW-1185">Reference proteome</keyword>
<dbReference type="GO" id="GO:0016887">
    <property type="term" value="F:ATP hydrolysis activity"/>
    <property type="evidence" value="ECO:0007669"/>
    <property type="project" value="InterPro"/>
</dbReference>
<keyword evidence="2" id="KW-0547">Nucleotide-binding</keyword>
<dbReference type="EMBL" id="SJPM01000006">
    <property type="protein sequence ID" value="TWT95700.1"/>
    <property type="molecule type" value="Genomic_DNA"/>
</dbReference>
<comment type="caution">
    <text evidence="2">The sequence shown here is derived from an EMBL/GenBank/DDBJ whole genome shotgun (WGS) entry which is preliminary data.</text>
</comment>
<keyword evidence="2" id="KW-0067">ATP-binding</keyword>
<dbReference type="GO" id="GO:0022857">
    <property type="term" value="F:transmembrane transporter activity"/>
    <property type="evidence" value="ECO:0007669"/>
    <property type="project" value="TreeGrafter"/>
</dbReference>
<dbReference type="GO" id="GO:0005524">
    <property type="term" value="F:ATP binding"/>
    <property type="evidence" value="ECO:0007669"/>
    <property type="project" value="UniProtKB-KW"/>
</dbReference>
<protein>
    <submittedName>
        <fullName evidence="2">Putative ABC transporter ATP-binding protein</fullName>
    </submittedName>
</protein>
<dbReference type="Gene3D" id="3.40.50.300">
    <property type="entry name" value="P-loop containing nucleotide triphosphate hydrolases"/>
    <property type="match status" value="1"/>
</dbReference>
<accession>A0A5C6A8I5</accession>
<dbReference type="SUPFAM" id="SSF52540">
    <property type="entry name" value="P-loop containing nucleoside triphosphate hydrolases"/>
    <property type="match status" value="1"/>
</dbReference>
<sequence>MNLTQTSNSQQSQCVLRLQRVTLRGKASHGLPVHEVQLTAEAGRLIFIQHERSHRTREFASMIQGLVPPTSGQVLFNEQTWADVDYSRHFQMRSRIGRVFDGPAWIQNANMMENVTLASRHHGASSGETRSRMRDWIKRFDIADVSRERPAFVEPALLQIYQWIRALIHRPTLLILERPMQLVSTRMLPKLIEAIDEIRREGGCVLWMTNTPIETLDPDVLIQVQGRQWSYVNGDPCDE</sequence>
<feature type="domain" description="ABC transporter" evidence="1">
    <location>
        <begin position="16"/>
        <end position="234"/>
    </location>
</feature>
<dbReference type="InterPro" id="IPR027417">
    <property type="entry name" value="P-loop_NTPase"/>
</dbReference>
<name>A0A5C6A8I5_9BACT</name>
<dbReference type="Pfam" id="PF00005">
    <property type="entry name" value="ABC_tran"/>
    <property type="match status" value="1"/>
</dbReference>
<organism evidence="2 3">
    <name type="scientific">Neorhodopirellula pilleata</name>
    <dbReference type="NCBI Taxonomy" id="2714738"/>
    <lineage>
        <taxon>Bacteria</taxon>
        <taxon>Pseudomonadati</taxon>
        <taxon>Planctomycetota</taxon>
        <taxon>Planctomycetia</taxon>
        <taxon>Pirellulales</taxon>
        <taxon>Pirellulaceae</taxon>
        <taxon>Neorhodopirellula</taxon>
    </lineage>
</organism>
<proteinExistence type="predicted"/>
<dbReference type="PANTHER" id="PTHR24220">
    <property type="entry name" value="IMPORT ATP-BINDING PROTEIN"/>
    <property type="match status" value="1"/>
</dbReference>